<evidence type="ECO:0000256" key="5">
    <source>
        <dbReference type="ARBA" id="ARBA00022840"/>
    </source>
</evidence>
<feature type="compositionally biased region" description="Basic and acidic residues" evidence="7">
    <location>
        <begin position="2235"/>
        <end position="2249"/>
    </location>
</feature>
<keyword evidence="13" id="KW-1185">Reference proteome</keyword>
<protein>
    <submittedName>
        <fullName evidence="12">DEAD-box type RNA helicase</fullName>
    </submittedName>
</protein>
<evidence type="ECO:0000313" key="12">
    <source>
        <dbReference type="EMBL" id="KAJ2006878.1"/>
    </source>
</evidence>
<feature type="compositionally biased region" description="Acidic residues" evidence="7">
    <location>
        <begin position="1183"/>
        <end position="1196"/>
    </location>
</feature>
<dbReference type="GO" id="GO:0004386">
    <property type="term" value="F:helicase activity"/>
    <property type="evidence" value="ECO:0007669"/>
    <property type="project" value="UniProtKB-KW"/>
</dbReference>
<evidence type="ECO:0000259" key="9">
    <source>
        <dbReference type="Pfam" id="PF13086"/>
    </source>
</evidence>
<dbReference type="GO" id="GO:0016787">
    <property type="term" value="F:hydrolase activity"/>
    <property type="evidence" value="ECO:0007669"/>
    <property type="project" value="UniProtKB-KW"/>
</dbReference>
<feature type="domain" description="Helicase SEN1 beta-barrel" evidence="11">
    <location>
        <begin position="1343"/>
        <end position="1473"/>
    </location>
</feature>
<dbReference type="Gene3D" id="3.40.50.300">
    <property type="entry name" value="P-loop containing nucleotide triphosphate hydrolases"/>
    <property type="match status" value="2"/>
</dbReference>
<feature type="compositionally biased region" description="Polar residues" evidence="7">
    <location>
        <begin position="2220"/>
        <end position="2232"/>
    </location>
</feature>
<feature type="compositionally biased region" description="Low complexity" evidence="7">
    <location>
        <begin position="973"/>
        <end position="994"/>
    </location>
</feature>
<dbReference type="InterPro" id="IPR047187">
    <property type="entry name" value="SF1_C_Upf1"/>
</dbReference>
<dbReference type="GO" id="GO:0006369">
    <property type="term" value="P:termination of RNA polymerase II transcription"/>
    <property type="evidence" value="ECO:0007669"/>
    <property type="project" value="TreeGrafter"/>
</dbReference>
<dbReference type="InterPro" id="IPR027417">
    <property type="entry name" value="P-loop_NTPase"/>
</dbReference>
<reference evidence="12" key="1">
    <citation type="submission" date="2022-07" db="EMBL/GenBank/DDBJ databases">
        <title>Phylogenomic reconstructions and comparative analyses of Kickxellomycotina fungi.</title>
        <authorList>
            <person name="Reynolds N.K."/>
            <person name="Stajich J.E."/>
            <person name="Barry K."/>
            <person name="Grigoriev I.V."/>
            <person name="Crous P."/>
            <person name="Smith M.E."/>
        </authorList>
    </citation>
    <scope>NUCLEOTIDE SEQUENCE</scope>
    <source>
        <strain evidence="12">IMI 214461</strain>
    </source>
</reference>
<evidence type="ECO:0000256" key="2">
    <source>
        <dbReference type="ARBA" id="ARBA00022741"/>
    </source>
</evidence>
<keyword evidence="3" id="KW-0378">Hydrolase</keyword>
<evidence type="ECO:0000256" key="4">
    <source>
        <dbReference type="ARBA" id="ARBA00022806"/>
    </source>
</evidence>
<dbReference type="CDD" id="cd18042">
    <property type="entry name" value="DEXXQc_SETX"/>
    <property type="match status" value="1"/>
</dbReference>
<evidence type="ECO:0000259" key="11">
    <source>
        <dbReference type="Pfam" id="PF23576"/>
    </source>
</evidence>
<dbReference type="GO" id="GO:0016604">
    <property type="term" value="C:nuclear body"/>
    <property type="evidence" value="ECO:0007669"/>
    <property type="project" value="TreeGrafter"/>
</dbReference>
<feature type="compositionally biased region" description="Low complexity" evidence="7">
    <location>
        <begin position="2208"/>
        <end position="2219"/>
    </location>
</feature>
<feature type="coiled-coil region" evidence="6">
    <location>
        <begin position="1715"/>
        <end position="1788"/>
    </location>
</feature>
<dbReference type="CDD" id="cd18808">
    <property type="entry name" value="SF1_C_Upf1"/>
    <property type="match status" value="1"/>
</dbReference>
<dbReference type="FunFam" id="3.40.50.300:FF:000326">
    <property type="entry name" value="P-loop containing nucleoside triphosphate hydrolase"/>
    <property type="match status" value="1"/>
</dbReference>
<dbReference type="GO" id="GO:0005694">
    <property type="term" value="C:chromosome"/>
    <property type="evidence" value="ECO:0007669"/>
    <property type="project" value="UniProtKB-ARBA"/>
</dbReference>
<dbReference type="OrthoDB" id="6513042at2759"/>
<feature type="compositionally biased region" description="Basic and acidic residues" evidence="7">
    <location>
        <begin position="2296"/>
        <end position="2306"/>
    </location>
</feature>
<dbReference type="PANTHER" id="PTHR10887">
    <property type="entry name" value="DNA2/NAM7 HELICASE FAMILY"/>
    <property type="match status" value="1"/>
</dbReference>
<proteinExistence type="inferred from homology"/>
<gene>
    <name evidence="12" type="primary">SEN1</name>
    <name evidence="12" type="ORF">H4R26_001110</name>
</gene>
<dbReference type="InterPro" id="IPR056474">
    <property type="entry name" value="SEN1_barrel"/>
</dbReference>
<dbReference type="PANTHER" id="PTHR10887:SF495">
    <property type="entry name" value="HELICASE SENATAXIN ISOFORM X1-RELATED"/>
    <property type="match status" value="1"/>
</dbReference>
<name>A0A9W8BJ25_9FUNG</name>
<keyword evidence="5" id="KW-0067">ATP-binding</keyword>
<feature type="domain" description="DNA2/NAM7 helicase helicase" evidence="9">
    <location>
        <begin position="1526"/>
        <end position="1862"/>
    </location>
</feature>
<keyword evidence="4 12" id="KW-0347">Helicase</keyword>
<feature type="compositionally biased region" description="Basic and acidic residues" evidence="7">
    <location>
        <begin position="2187"/>
        <end position="2202"/>
    </location>
</feature>
<evidence type="ECO:0000256" key="1">
    <source>
        <dbReference type="ARBA" id="ARBA00007913"/>
    </source>
</evidence>
<dbReference type="InterPro" id="IPR045055">
    <property type="entry name" value="DNA2/NAM7-like"/>
</dbReference>
<feature type="compositionally biased region" description="Pro residues" evidence="7">
    <location>
        <begin position="2320"/>
        <end position="2343"/>
    </location>
</feature>
<comment type="similarity">
    <text evidence="1">Belongs to the DNA2/NAM7 helicase family.</text>
</comment>
<evidence type="ECO:0000256" key="3">
    <source>
        <dbReference type="ARBA" id="ARBA00022801"/>
    </source>
</evidence>
<comment type="caution">
    <text evidence="12">The sequence shown here is derived from an EMBL/GenBank/DDBJ whole genome shotgun (WGS) entry which is preliminary data.</text>
</comment>
<dbReference type="InterPro" id="IPR024481">
    <property type="entry name" value="Helicase_Sen1_N"/>
</dbReference>
<keyword evidence="2" id="KW-0547">Nucleotide-binding</keyword>
<dbReference type="EMBL" id="JANBQF010000044">
    <property type="protein sequence ID" value="KAJ2006878.1"/>
    <property type="molecule type" value="Genomic_DNA"/>
</dbReference>
<dbReference type="GO" id="GO:0001147">
    <property type="term" value="F:transcription termination site sequence-specific DNA binding"/>
    <property type="evidence" value="ECO:0007669"/>
    <property type="project" value="TreeGrafter"/>
</dbReference>
<dbReference type="InterPro" id="IPR041679">
    <property type="entry name" value="DNA2/NAM7-like_C"/>
</dbReference>
<dbReference type="Proteomes" id="UP001150907">
    <property type="component" value="Unassembled WGS sequence"/>
</dbReference>
<feature type="region of interest" description="Disordered" evidence="7">
    <location>
        <begin position="1057"/>
        <end position="1079"/>
    </location>
</feature>
<dbReference type="Pfam" id="PF12726">
    <property type="entry name" value="SEN1_N"/>
    <property type="match status" value="1"/>
</dbReference>
<feature type="region of interest" description="Disordered" evidence="7">
    <location>
        <begin position="1155"/>
        <end position="1206"/>
    </location>
</feature>
<evidence type="ECO:0000313" key="13">
    <source>
        <dbReference type="Proteomes" id="UP001150907"/>
    </source>
</evidence>
<accession>A0A9W8BJ25</accession>
<feature type="region of interest" description="Disordered" evidence="7">
    <location>
        <begin position="2187"/>
        <end position="2434"/>
    </location>
</feature>
<feature type="region of interest" description="Disordered" evidence="7">
    <location>
        <begin position="1694"/>
        <end position="1714"/>
    </location>
</feature>
<evidence type="ECO:0000256" key="7">
    <source>
        <dbReference type="SAM" id="MobiDB-lite"/>
    </source>
</evidence>
<feature type="compositionally biased region" description="Low complexity" evidence="7">
    <location>
        <begin position="1063"/>
        <end position="1073"/>
    </location>
</feature>
<evidence type="ECO:0000256" key="6">
    <source>
        <dbReference type="SAM" id="Coils"/>
    </source>
</evidence>
<dbReference type="SUPFAM" id="SSF52540">
    <property type="entry name" value="P-loop containing nucleoside triphosphate hydrolases"/>
    <property type="match status" value="1"/>
</dbReference>
<dbReference type="InterPro" id="IPR041677">
    <property type="entry name" value="DNA2/NAM7_AAA_11"/>
</dbReference>
<feature type="domain" description="Helicase Sen1 N-terminal" evidence="8">
    <location>
        <begin position="75"/>
        <end position="661"/>
    </location>
</feature>
<dbReference type="Pfam" id="PF13086">
    <property type="entry name" value="AAA_11"/>
    <property type="match status" value="1"/>
</dbReference>
<dbReference type="Pfam" id="PF13087">
    <property type="entry name" value="AAA_12"/>
    <property type="match status" value="1"/>
</dbReference>
<sequence>MSAVTLAELQDLLRRKRQNFHDNGVAQEFLQKSMSFFVDGKEKCWWCVPEKRAVATDMLHIFSIQDQTPPVVNYKGALAEQLTRCTSCISAYYDSKAELRVYYSQIYSPELVNDFMLDIELWDASRIVKSLGRALTSDSAAGVIVLFDVLCSSANLLYHGDVAAATYRYIISRLETGGALKIGTRLLPGVLTLGVCDNARVQRWALESLKHANSKIAPISFEPVIEIFAGLLNSLARQANPRGAASPLALSTDPLPRLDKVTFSFAGSPSVWHGLRIVLGKLSDQVKQEMVRRLDGFPAIALRLLTGIVGSEFVDALRASSEIIDAADRQMVWPKVSQAQGGLKPTEFVRLVLNHSAVRSYLHGNVDLPAQLGGDALKELNRKLKPVLDWVTPFIGSLSLPGDAPAVVALLDGLFYSIRSDPRVPLDHSALAVHIGIALIAHCFKLPTVEKTLKDGSFVLGEFLVRNLNTFLDIVQGRDSLSESELLISGTENLIDTMLREELSDALQGISTMYETAQDLRASGLSRTRSDDAIDDDPPVLIRFPSLWITVLNDPQNTNIVKEALSATSYLMMFDPLPDDLLRLLPESWRTAYSRFENFRSEIRNMLKQFLEVVAGTLDGVDAQARVEFEHDIFDSQVRLLVSPAKSLHSECLHILKGVSADSVEDGLDDPLAALSDIEMDMACYELLKRHSSRLLHSLTEVTNNCKFLVNNSRPAYTCSTTAALLARSTVLAVTDLADSESTEAMAGLFFAFCDLLGAILKVSLENSTRVGQRGIYTGAVAVVFQTVYTMLNTMECSDFVRMVRGSSLLSENEAFHKLSACVSEMLNYLESSDEPEVLAGIVKTFGLIANGLAISPGIKILCPKDTVQALANGAKGYLSADLRQLFLTITSMPVWEKRAYANSKTKPVQIIFDDEEALAAADDFDLSDILGSDIEIIESGTTGLPGSSVQLATSKLKSTATAPLARASSTQNAPTSSAPNALPAAPARTVTAAAPPPASHTTNFRSNRTIRIDDDDDDDVVEVQFSHQDTADSLRKRQTSIDGWLTRGTKQAALPVPMPLRSSKPAASTAPSKGKKTGMQGLLNQMRSSYVPERVGVTQGASVPKQVVKAPRSMSTVPVNSWASGRFEDPYAPTAGESTIYARDVSKLALEELEREKRAKSKQQLSATGGGNGLPGSHNTSDESDSSSSDDDENNDGSLSGGAKAGSGLAELMKIRAHSATRPAPKRTMQVVLRTGEVVSGAARNRLGVKAGLFLNQEARDRAQAKQREKMRLTPNMSRLHKHLLGWGYEDTGNMPPDISASRLARIPDWFEHYEHYFSALAPLFLLESWAQFQRAKEETVNEESGEAVLRSRMSVDDFQELTFDMSLADVQSISDSDIVILAESMSREKRIVQGMPRVGAVASFSAGSSGDKAASGACKRYANRQTFLAMVKSRAFGRDKATVIMRVYFEGARIAVLLNKLVLNSTWEFNKLYSLTPMNREYAALMSLPYLDETLVKEILNPQTLARKAIGRSEVLRCMKAHALNQPQAEAVVSAIKRQRGFSLIQGPPGTGKTKTILGLAGALLSLARRGRAETLRERDESTDATESAGLKRANKLLICAPSNAAVDEIVKRLKSGIRDEAGNTFFPSVVRVGQADNISSTVRDTTLDFLVEKALNAYGGDSETSRVAGDKSISDSQSQLLLGVTGRTRRDGKVGAQASAAKDEQRTAMDSQRTLRRQLDEVNAEIRELELRMQSTDPSDTAAMRGLRDQFRQCNEQKRSTMQKLNLERSRMREATEKVDATKRKIRLQILQTADILSCTLSGSGHDIMTSLGCTFDTVIIDEAAQSVELACLIPLKYGCERCILVGDPNQLPPTVLSQPAMQYMYNQSMFVRIQKNSPSLVSLLSIQYRMHPEISAFPSKLFYESRLKDGPDMDKKQAAPWHKNPNYPPFTFFNIYSGREQTDGLHSVYNAAEVDAAAQLVFSLCSDFPSLSWKQKIGIITPYKRQLRMLTTKFKLIFGPSIIEAIEFNTVDGFQGQEKEVIIFSCVRAGGSGVGFLSDERRMNVGLTRARKSLFVLGNADSLASSPLWRQMTDDARSRRLLKDSTMPLFGRQVRNGSKLDCLLGDAANTMDKGTDGEGSRDLFTMEPIDDEALSRFNKAIENIKVGDCGPGADVPESGDKRMYAAPEGDNGAELAMMYDTLPDKTAGKRNSSRDESHRKRPRQSQSPAASRSSSKPANGASQSTTLPDSLDSKRLNPELQHGDSSRSTSLRPPLPTASVPNGQDRQVQLHAEREKQRSSLFIPRKRGPRTSSREPSGEHSRVSSSVQEPTTPVEMRPPPPPPSVPPPPPPAEYSPPPLKNAATSRPPPRSTAISLPSTVAHRPTQPRPENNSHRQRCGGTDSRSGDRHSATSASTLPKKRRAGLFRPPIGGDSSSRGRQGRNDRARDDDREEMISGMLRHLHLDHTWTASPHGMIRIEDLLQMKYPHNQTRFDDRVMSRPFLDCRRRLMR</sequence>
<keyword evidence="6" id="KW-0175">Coiled coil</keyword>
<feature type="compositionally biased region" description="Polar residues" evidence="7">
    <location>
        <begin position="963"/>
        <end position="972"/>
    </location>
</feature>
<dbReference type="GO" id="GO:0005524">
    <property type="term" value="F:ATP binding"/>
    <property type="evidence" value="ECO:0007669"/>
    <property type="project" value="UniProtKB-KW"/>
</dbReference>
<evidence type="ECO:0000259" key="8">
    <source>
        <dbReference type="Pfam" id="PF12726"/>
    </source>
</evidence>
<feature type="region of interest" description="Disordered" evidence="7">
    <location>
        <begin position="2151"/>
        <end position="2171"/>
    </location>
</feature>
<feature type="region of interest" description="Disordered" evidence="7">
    <location>
        <begin position="963"/>
        <end position="1012"/>
    </location>
</feature>
<evidence type="ECO:0000259" key="10">
    <source>
        <dbReference type="Pfam" id="PF13087"/>
    </source>
</evidence>
<organism evidence="12 13">
    <name type="scientific">Coemansia thaxteri</name>
    <dbReference type="NCBI Taxonomy" id="2663907"/>
    <lineage>
        <taxon>Eukaryota</taxon>
        <taxon>Fungi</taxon>
        <taxon>Fungi incertae sedis</taxon>
        <taxon>Zoopagomycota</taxon>
        <taxon>Kickxellomycotina</taxon>
        <taxon>Kickxellomycetes</taxon>
        <taxon>Kickxellales</taxon>
        <taxon>Kickxellaceae</taxon>
        <taxon>Coemansia</taxon>
    </lineage>
</organism>
<feature type="domain" description="DNA2/NAM7 helicase-like C-terminal" evidence="10">
    <location>
        <begin position="1869"/>
        <end position="2064"/>
    </location>
</feature>
<dbReference type="Pfam" id="PF23576">
    <property type="entry name" value="SEN1_barrel"/>
    <property type="match status" value="1"/>
</dbReference>